<feature type="transmembrane region" description="Helical" evidence="7">
    <location>
        <begin position="323"/>
        <end position="351"/>
    </location>
</feature>
<keyword evidence="5 7" id="KW-0472">Membrane</keyword>
<feature type="transmembrane region" description="Helical" evidence="7">
    <location>
        <begin position="447"/>
        <end position="476"/>
    </location>
</feature>
<evidence type="ECO:0000256" key="1">
    <source>
        <dbReference type="ARBA" id="ARBA00004651"/>
    </source>
</evidence>
<feature type="transmembrane region" description="Helical" evidence="7">
    <location>
        <begin position="276"/>
        <end position="302"/>
    </location>
</feature>
<feature type="domain" description="ABC3 transporter permease C-terminal" evidence="9">
    <location>
        <begin position="291"/>
        <end position="401"/>
    </location>
</feature>
<evidence type="ECO:0000256" key="3">
    <source>
        <dbReference type="ARBA" id="ARBA00022692"/>
    </source>
</evidence>
<reference evidence="11" key="1">
    <citation type="journal article" date="2019" name="Int. J. Syst. Evol. Microbiol.">
        <title>The Global Catalogue of Microorganisms (GCM) 10K type strain sequencing project: providing services to taxonomists for standard genome sequencing and annotation.</title>
        <authorList>
            <consortium name="The Broad Institute Genomics Platform"/>
            <consortium name="The Broad Institute Genome Sequencing Center for Infectious Disease"/>
            <person name="Wu L."/>
            <person name="Ma J."/>
        </authorList>
    </citation>
    <scope>NUCLEOTIDE SEQUENCE [LARGE SCALE GENOMIC DNA]</scope>
    <source>
        <strain evidence="11">JCM 16014</strain>
    </source>
</reference>
<comment type="subcellular location">
    <subcellularLocation>
        <location evidence="1">Cell membrane</location>
        <topology evidence="1">Multi-pass membrane protein</topology>
    </subcellularLocation>
</comment>
<dbReference type="InterPro" id="IPR003838">
    <property type="entry name" value="ABC3_permease_C"/>
</dbReference>
<feature type="transmembrane region" description="Helical" evidence="7">
    <location>
        <begin position="371"/>
        <end position="397"/>
    </location>
</feature>
<evidence type="ECO:0000313" key="11">
    <source>
        <dbReference type="Proteomes" id="UP001500751"/>
    </source>
</evidence>
<evidence type="ECO:0000256" key="7">
    <source>
        <dbReference type="SAM" id="Phobius"/>
    </source>
</evidence>
<comment type="caution">
    <text evidence="10">The sequence shown here is derived from an EMBL/GenBank/DDBJ whole genome shotgun (WGS) entry which is preliminary data.</text>
</comment>
<evidence type="ECO:0000256" key="8">
    <source>
        <dbReference type="SAM" id="SignalP"/>
    </source>
</evidence>
<evidence type="ECO:0000313" key="10">
    <source>
        <dbReference type="EMBL" id="GAA2067732.1"/>
    </source>
</evidence>
<feature type="transmembrane region" description="Helical" evidence="7">
    <location>
        <begin position="417"/>
        <end position="441"/>
    </location>
</feature>
<evidence type="ECO:0000256" key="4">
    <source>
        <dbReference type="ARBA" id="ARBA00022989"/>
    </source>
</evidence>
<dbReference type="PANTHER" id="PTHR30572:SF4">
    <property type="entry name" value="ABC TRANSPORTER PERMEASE YTRF"/>
    <property type="match status" value="1"/>
</dbReference>
<feature type="transmembrane region" description="Helical" evidence="7">
    <location>
        <begin position="497"/>
        <end position="519"/>
    </location>
</feature>
<feature type="transmembrane region" description="Helical" evidence="7">
    <location>
        <begin position="867"/>
        <end position="890"/>
    </location>
</feature>
<keyword evidence="3 7" id="KW-0812">Transmembrane</keyword>
<evidence type="ECO:0000259" key="9">
    <source>
        <dbReference type="Pfam" id="PF02687"/>
    </source>
</evidence>
<feature type="transmembrane region" description="Helical" evidence="7">
    <location>
        <begin position="925"/>
        <end position="947"/>
    </location>
</feature>
<evidence type="ECO:0000256" key="5">
    <source>
        <dbReference type="ARBA" id="ARBA00023136"/>
    </source>
</evidence>
<dbReference type="EMBL" id="BAAAQN010000128">
    <property type="protein sequence ID" value="GAA2067732.1"/>
    <property type="molecule type" value="Genomic_DNA"/>
</dbReference>
<feature type="transmembrane region" description="Helical" evidence="7">
    <location>
        <begin position="815"/>
        <end position="839"/>
    </location>
</feature>
<protein>
    <recommendedName>
        <fullName evidence="9">ABC3 transporter permease C-terminal domain-containing protein</fullName>
    </recommendedName>
</protein>
<feature type="chain" id="PRO_5046099294" description="ABC3 transporter permease C-terminal domain-containing protein" evidence="8">
    <location>
        <begin position="17"/>
        <end position="958"/>
    </location>
</feature>
<keyword evidence="8" id="KW-0732">Signal</keyword>
<keyword evidence="4 7" id="KW-1133">Transmembrane helix</keyword>
<dbReference type="Proteomes" id="UP001500751">
    <property type="component" value="Unassembled WGS sequence"/>
</dbReference>
<keyword evidence="11" id="KW-1185">Reference proteome</keyword>
<accession>A0ABP5H7X2</accession>
<name>A0ABP5H7X2_9ACTN</name>
<evidence type="ECO:0000256" key="2">
    <source>
        <dbReference type="ARBA" id="ARBA00022475"/>
    </source>
</evidence>
<keyword evidence="2" id="KW-1003">Cell membrane</keyword>
<dbReference type="PANTHER" id="PTHR30572">
    <property type="entry name" value="MEMBRANE COMPONENT OF TRANSPORTER-RELATED"/>
    <property type="match status" value="1"/>
</dbReference>
<feature type="signal peptide" evidence="8">
    <location>
        <begin position="1"/>
        <end position="16"/>
    </location>
</feature>
<sequence length="958" mass="97590">MLVAAMLALPVAGAAAADTLYHTVTLTAAEQLGRDVGRADARVDFVAPAAVEQLPDGSVPAPPQAAAMLSGALRGVQIASPVEAGVLPVGSRVVALPDKQQVRVRSAHGSYTVQIAERDLGDPLLGGLYQRIGGRAPRGVGEVTLSTSLLASLGRHVGDEVSVEYLNGSEQPGPDGRLPDHGLRIVGEYDEPSHLDADEVLAFPGTVPEPVDYVGAAHWLAQVPGGLSWAQVLRLNQGGYAAESRVVVLDPPADGLVPLLRDHQGAVAGNSRLTEALVAVGAVGVVMALMEVVLLAGPAFAVGARKRRRDFGLMGAAGADQRMVRAVVLADGAVLGAVGGVAGVVVGVGLGRLALPEAVRLTHREPGAFRVSLAELALAAVLGVVTGLIAALIPAIITARQHVLQALTGGRRGARGVPWRLASLGVLVLGGGVAATGYAVFQPGIHTVPLVAGIAVSELGVVACTPMVVALVGKFGRALPLTGRMALRDSARNRGRTAPAVAAILAAVAGSTAVATLLATEDARGRAQYHSTLRPGQVALMFGWAAANESAAGSRAGMRFDGLDTGPDAQPVDSRKAIAAIGATLPVRSAAVVMSQDFNGFVPIRVVVKRTPGNDCPFFGANSAPISAGADGESMIQADPRCTAAFSGGQVVPGDAATLRALTGTVDPAAEKVLAEGGMVVFNRYDLDGFDPVTGQGKATVALQRSCPPDGADMPEELRKQFGPYCSGPAPADTTLPAAVASAKDHSAVSGVRALIPQAVADKYGAKYVPSMILFDTTRMPTRAEEERANAAAESLGTTALLKVERGYQGGEDTAMLALAAVAAFVTLGAAAIATGLAITDSEADLETLAAVGARPRVRRTLAGSQATITAVLGTVLGSATGLVPAVAIIEARSHSFVQSAADARGGFLGVSRAVHAQSYLAIPWWFLIGTVVVVPVLAGIGAASVTRSKVEIRRRRG</sequence>
<dbReference type="RefSeq" id="WP_344672305.1">
    <property type="nucleotide sequence ID" value="NZ_BAAAQN010000128.1"/>
</dbReference>
<evidence type="ECO:0000256" key="6">
    <source>
        <dbReference type="ARBA" id="ARBA00038076"/>
    </source>
</evidence>
<comment type="similarity">
    <text evidence="6">Belongs to the ABC-4 integral membrane protein family.</text>
</comment>
<gene>
    <name evidence="10" type="ORF">GCM10009839_94250</name>
</gene>
<organism evidence="10 11">
    <name type="scientific">Catenulispora yoronensis</name>
    <dbReference type="NCBI Taxonomy" id="450799"/>
    <lineage>
        <taxon>Bacteria</taxon>
        <taxon>Bacillati</taxon>
        <taxon>Actinomycetota</taxon>
        <taxon>Actinomycetes</taxon>
        <taxon>Catenulisporales</taxon>
        <taxon>Catenulisporaceae</taxon>
        <taxon>Catenulispora</taxon>
    </lineage>
</organism>
<dbReference type="Pfam" id="PF02687">
    <property type="entry name" value="FtsX"/>
    <property type="match status" value="1"/>
</dbReference>
<proteinExistence type="inferred from homology"/>
<dbReference type="InterPro" id="IPR050250">
    <property type="entry name" value="Macrolide_Exporter_MacB"/>
</dbReference>